<proteinExistence type="predicted"/>
<gene>
    <name evidence="3" type="ORF">ACFLIM_36965</name>
</gene>
<dbReference type="EMBL" id="JBICRM010000030">
    <property type="protein sequence ID" value="MFG1708804.1"/>
    <property type="molecule type" value="Genomic_DNA"/>
</dbReference>
<feature type="domain" description="Integrase catalytic" evidence="2">
    <location>
        <begin position="44"/>
        <end position="97"/>
    </location>
</feature>
<reference evidence="3 4" key="1">
    <citation type="submission" date="2024-10" db="EMBL/GenBank/DDBJ databases">
        <authorList>
            <person name="Topkara A.R."/>
            <person name="Saygin H."/>
        </authorList>
    </citation>
    <scope>NUCLEOTIDE SEQUENCE [LARGE SCALE GENOMIC DNA]</scope>
    <source>
        <strain evidence="3 4">M3C6</strain>
    </source>
</reference>
<evidence type="ECO:0000313" key="3">
    <source>
        <dbReference type="EMBL" id="MFG1708804.1"/>
    </source>
</evidence>
<evidence type="ECO:0000256" key="1">
    <source>
        <dbReference type="SAM" id="MobiDB-lite"/>
    </source>
</evidence>
<organism evidence="3 4">
    <name type="scientific">Nonomuraea marmarensis</name>
    <dbReference type="NCBI Taxonomy" id="3351344"/>
    <lineage>
        <taxon>Bacteria</taxon>
        <taxon>Bacillati</taxon>
        <taxon>Actinomycetota</taxon>
        <taxon>Actinomycetes</taxon>
        <taxon>Streptosporangiales</taxon>
        <taxon>Streptosporangiaceae</taxon>
        <taxon>Nonomuraea</taxon>
    </lineage>
</organism>
<name>A0ABW7ARS5_9ACTN</name>
<dbReference type="Pfam" id="PF13683">
    <property type="entry name" value="rve_3"/>
    <property type="match status" value="1"/>
</dbReference>
<keyword evidence="4" id="KW-1185">Reference proteome</keyword>
<feature type="region of interest" description="Disordered" evidence="1">
    <location>
        <begin position="1"/>
        <end position="37"/>
    </location>
</feature>
<evidence type="ECO:0000259" key="2">
    <source>
        <dbReference type="Pfam" id="PF13683"/>
    </source>
</evidence>
<evidence type="ECO:0000313" key="4">
    <source>
        <dbReference type="Proteomes" id="UP001603978"/>
    </source>
</evidence>
<dbReference type="RefSeq" id="WP_393173032.1">
    <property type="nucleotide sequence ID" value="NZ_JBICRM010000030.1"/>
</dbReference>
<comment type="caution">
    <text evidence="3">The sequence shown here is derived from an EMBL/GenBank/DDBJ whole genome shotgun (WGS) entry which is preliminary data.</text>
</comment>
<dbReference type="Proteomes" id="UP001603978">
    <property type="component" value="Unassembled WGS sequence"/>
</dbReference>
<accession>A0ABW7ARS5</accession>
<protein>
    <submittedName>
        <fullName evidence="3">Integrase core domain-containing protein</fullName>
    </submittedName>
</protein>
<dbReference type="InterPro" id="IPR001584">
    <property type="entry name" value="Integrase_cat-core"/>
</dbReference>
<dbReference type="SUPFAM" id="SSF53098">
    <property type="entry name" value="Ribonuclease H-like"/>
    <property type="match status" value="1"/>
</dbReference>
<sequence length="144" mass="16053">MSGPLATLTGTSRLGLPSAPPSLLRQDGGEGLSPPLETQRFPRRTQAWIESLFGHVKDEHPHLDKITDPYELEAGLDTIRMFYNEVRFHEGIGCVTPDDEHHGRGEVIRAARRAGLKAAYEARVATRRELRPDPLQPLPRLMGI</sequence>
<dbReference type="InterPro" id="IPR012337">
    <property type="entry name" value="RNaseH-like_sf"/>
</dbReference>